<evidence type="ECO:0000313" key="2">
    <source>
        <dbReference type="Proteomes" id="UP001168821"/>
    </source>
</evidence>
<dbReference type="EMBL" id="JALNTZ010000004">
    <property type="protein sequence ID" value="KAJ3655253.1"/>
    <property type="molecule type" value="Genomic_DNA"/>
</dbReference>
<dbReference type="PANTHER" id="PTHR47510:SF3">
    <property type="entry name" value="ENDO_EXONUCLEASE_PHOSPHATASE DOMAIN-CONTAINING PROTEIN"/>
    <property type="match status" value="1"/>
</dbReference>
<gene>
    <name evidence="1" type="ORF">Zmor_014389</name>
</gene>
<dbReference type="AlphaFoldDB" id="A0AA38MGD8"/>
<evidence type="ECO:0000313" key="1">
    <source>
        <dbReference type="EMBL" id="KAJ3655253.1"/>
    </source>
</evidence>
<proteinExistence type="predicted"/>
<evidence type="ECO:0008006" key="3">
    <source>
        <dbReference type="Google" id="ProtNLM"/>
    </source>
</evidence>
<accession>A0AA38MGD8</accession>
<protein>
    <recommendedName>
        <fullName evidence="3">RNA-directed DNA polymerase from mobile element jockey</fullName>
    </recommendedName>
</protein>
<comment type="caution">
    <text evidence="1">The sequence shown here is derived from an EMBL/GenBank/DDBJ whole genome shotgun (WGS) entry which is preliminary data.</text>
</comment>
<dbReference type="PANTHER" id="PTHR47510">
    <property type="entry name" value="REVERSE TRANSCRIPTASE DOMAIN-CONTAINING PROTEIN"/>
    <property type="match status" value="1"/>
</dbReference>
<reference evidence="1" key="1">
    <citation type="journal article" date="2023" name="G3 (Bethesda)">
        <title>Whole genome assemblies of Zophobas morio and Tenebrio molitor.</title>
        <authorList>
            <person name="Kaur S."/>
            <person name="Stinson S.A."/>
            <person name="diCenzo G.C."/>
        </authorList>
    </citation>
    <scope>NUCLEOTIDE SEQUENCE</scope>
    <source>
        <strain evidence="1">QUZm001</strain>
    </source>
</reference>
<dbReference type="Proteomes" id="UP001168821">
    <property type="component" value="Unassembled WGS sequence"/>
</dbReference>
<name>A0AA38MGD8_9CUCU</name>
<sequence>MTLDAEELSSPYSIAEGFADLFSSVYSSKTCHPICDTFDSVCDNNGCGIVDNLNCDTYDCDMQNVLHTFHISMVDIKKAVKKLKSNFTSGPDKIPAFLVKDCINCFCEPLCYLYNLIVQTSTFPKLWKIAKVIPIFKSGSKSDVTNYRPVSVISNFAKIFDSILTNILLPLVLLKLFYCRLN</sequence>
<organism evidence="1 2">
    <name type="scientific">Zophobas morio</name>
    <dbReference type="NCBI Taxonomy" id="2755281"/>
    <lineage>
        <taxon>Eukaryota</taxon>
        <taxon>Metazoa</taxon>
        <taxon>Ecdysozoa</taxon>
        <taxon>Arthropoda</taxon>
        <taxon>Hexapoda</taxon>
        <taxon>Insecta</taxon>
        <taxon>Pterygota</taxon>
        <taxon>Neoptera</taxon>
        <taxon>Endopterygota</taxon>
        <taxon>Coleoptera</taxon>
        <taxon>Polyphaga</taxon>
        <taxon>Cucujiformia</taxon>
        <taxon>Tenebrionidae</taxon>
        <taxon>Zophobas</taxon>
    </lineage>
</organism>
<keyword evidence="2" id="KW-1185">Reference proteome</keyword>